<dbReference type="AlphaFoldDB" id="A0AAE3KSU3"/>
<organism evidence="2 3">
    <name type="scientific">Lacihabitans soyangensis</name>
    <dbReference type="NCBI Taxonomy" id="869394"/>
    <lineage>
        <taxon>Bacteria</taxon>
        <taxon>Pseudomonadati</taxon>
        <taxon>Bacteroidota</taxon>
        <taxon>Cytophagia</taxon>
        <taxon>Cytophagales</taxon>
        <taxon>Leadbetterellaceae</taxon>
        <taxon>Lacihabitans</taxon>
    </lineage>
</organism>
<dbReference type="Proteomes" id="UP001204144">
    <property type="component" value="Unassembled WGS sequence"/>
</dbReference>
<evidence type="ECO:0000313" key="2">
    <source>
        <dbReference type="EMBL" id="MCP9763448.1"/>
    </source>
</evidence>
<dbReference type="RefSeq" id="WP_255037230.1">
    <property type="nucleotide sequence ID" value="NZ_RJUF01000029.1"/>
</dbReference>
<evidence type="ECO:0000313" key="3">
    <source>
        <dbReference type="Proteomes" id="UP001204144"/>
    </source>
</evidence>
<evidence type="ECO:0000256" key="1">
    <source>
        <dbReference type="SAM" id="Phobius"/>
    </source>
</evidence>
<feature type="transmembrane region" description="Helical" evidence="1">
    <location>
        <begin position="95"/>
        <end position="113"/>
    </location>
</feature>
<keyword evidence="1" id="KW-1133">Transmembrane helix</keyword>
<proteinExistence type="predicted"/>
<sequence>MRYLTLKINPTTELSIDNSIWGKETIKLNGAIVSEKTSIWGSEHCFEVLEDSKEVTYKVIIKMGIDIRVTYLITRDGQEILNDEKESQKGIRVKSWVKSVGIVIWIFAMLATLRNGGSVVLPLALLPILLSFGNTATLVRNIDLTTSKSI</sequence>
<reference evidence="2 3" key="1">
    <citation type="submission" date="2018-11" db="EMBL/GenBank/DDBJ databases">
        <title>Novel bacteria species description.</title>
        <authorList>
            <person name="Han J.-H."/>
        </authorList>
    </citation>
    <scope>NUCLEOTIDE SEQUENCE [LARGE SCALE GENOMIC DNA]</scope>
    <source>
        <strain evidence="2 3">KCTC23259</strain>
    </source>
</reference>
<feature type="transmembrane region" description="Helical" evidence="1">
    <location>
        <begin position="119"/>
        <end position="139"/>
    </location>
</feature>
<keyword evidence="1" id="KW-0472">Membrane</keyword>
<protein>
    <submittedName>
        <fullName evidence="2">Uncharacterized protein</fullName>
    </submittedName>
</protein>
<keyword evidence="3" id="KW-1185">Reference proteome</keyword>
<gene>
    <name evidence="2" type="ORF">EGI31_10820</name>
</gene>
<comment type="caution">
    <text evidence="2">The sequence shown here is derived from an EMBL/GenBank/DDBJ whole genome shotgun (WGS) entry which is preliminary data.</text>
</comment>
<keyword evidence="1" id="KW-0812">Transmembrane</keyword>
<name>A0AAE3KSU3_9BACT</name>
<dbReference type="EMBL" id="RJUF01000029">
    <property type="protein sequence ID" value="MCP9763448.1"/>
    <property type="molecule type" value="Genomic_DNA"/>
</dbReference>
<accession>A0AAE3KSU3</accession>